<dbReference type="SUPFAM" id="SSF141868">
    <property type="entry name" value="EAL domain-like"/>
    <property type="match status" value="1"/>
</dbReference>
<dbReference type="CDD" id="cd01949">
    <property type="entry name" value="GGDEF"/>
    <property type="match status" value="1"/>
</dbReference>
<dbReference type="PANTHER" id="PTHR44757:SF2">
    <property type="entry name" value="BIOFILM ARCHITECTURE MAINTENANCE PROTEIN MBAA"/>
    <property type="match status" value="1"/>
</dbReference>
<dbReference type="InterPro" id="IPR000160">
    <property type="entry name" value="GGDEF_dom"/>
</dbReference>
<feature type="domain" description="GGDEF" evidence="4">
    <location>
        <begin position="395"/>
        <end position="527"/>
    </location>
</feature>
<organism evidence="5 6">
    <name type="scientific">Massilia varians</name>
    <dbReference type="NCBI Taxonomy" id="457921"/>
    <lineage>
        <taxon>Bacteria</taxon>
        <taxon>Pseudomonadati</taxon>
        <taxon>Pseudomonadota</taxon>
        <taxon>Betaproteobacteria</taxon>
        <taxon>Burkholderiales</taxon>
        <taxon>Oxalobacteraceae</taxon>
        <taxon>Telluria group</taxon>
        <taxon>Massilia</taxon>
    </lineage>
</organism>
<dbReference type="InterPro" id="IPR013767">
    <property type="entry name" value="PAS_fold"/>
</dbReference>
<evidence type="ECO:0000259" key="3">
    <source>
        <dbReference type="PROSITE" id="PS50883"/>
    </source>
</evidence>
<dbReference type="InterPro" id="IPR035919">
    <property type="entry name" value="EAL_sf"/>
</dbReference>
<dbReference type="InterPro" id="IPR001633">
    <property type="entry name" value="EAL_dom"/>
</dbReference>
<dbReference type="PROSITE" id="PS50887">
    <property type="entry name" value="GGDEF"/>
    <property type="match status" value="1"/>
</dbReference>
<dbReference type="InterPro" id="IPR043128">
    <property type="entry name" value="Rev_trsase/Diguanyl_cyclase"/>
</dbReference>
<dbReference type="CDD" id="cd00130">
    <property type="entry name" value="PAS"/>
    <property type="match status" value="3"/>
</dbReference>
<dbReference type="PROSITE" id="PS50883">
    <property type="entry name" value="EAL"/>
    <property type="match status" value="1"/>
</dbReference>
<evidence type="ECO:0000259" key="4">
    <source>
        <dbReference type="PROSITE" id="PS50887"/>
    </source>
</evidence>
<evidence type="ECO:0000259" key="2">
    <source>
        <dbReference type="PROSITE" id="PS50113"/>
    </source>
</evidence>
<dbReference type="Pfam" id="PF00989">
    <property type="entry name" value="PAS"/>
    <property type="match status" value="1"/>
</dbReference>
<dbReference type="SMART" id="SM00267">
    <property type="entry name" value="GGDEF"/>
    <property type="match status" value="1"/>
</dbReference>
<keyword evidence="6" id="KW-1185">Reference proteome</keyword>
<dbReference type="SUPFAM" id="SSF55785">
    <property type="entry name" value="PYP-like sensor domain (PAS domain)"/>
    <property type="match status" value="3"/>
</dbReference>
<dbReference type="PANTHER" id="PTHR44757">
    <property type="entry name" value="DIGUANYLATE CYCLASE DGCP"/>
    <property type="match status" value="1"/>
</dbReference>
<dbReference type="PROSITE" id="PS50113">
    <property type="entry name" value="PAC"/>
    <property type="match status" value="1"/>
</dbReference>
<dbReference type="PROSITE" id="PS50112">
    <property type="entry name" value="PAS"/>
    <property type="match status" value="3"/>
</dbReference>
<feature type="domain" description="PAS" evidence="1">
    <location>
        <begin position="1"/>
        <end position="47"/>
    </location>
</feature>
<proteinExistence type="predicted"/>
<evidence type="ECO:0000313" key="6">
    <source>
        <dbReference type="Proteomes" id="UP001163336"/>
    </source>
</evidence>
<dbReference type="SUPFAM" id="SSF55073">
    <property type="entry name" value="Nucleotide cyclase"/>
    <property type="match status" value="1"/>
</dbReference>
<dbReference type="InterPro" id="IPR000014">
    <property type="entry name" value="PAS"/>
</dbReference>
<dbReference type="Gene3D" id="3.20.20.450">
    <property type="entry name" value="EAL domain"/>
    <property type="match status" value="1"/>
</dbReference>
<dbReference type="InterPro" id="IPR052155">
    <property type="entry name" value="Biofilm_reg_signaling"/>
</dbReference>
<dbReference type="SMART" id="SM00086">
    <property type="entry name" value="PAC"/>
    <property type="match status" value="1"/>
</dbReference>
<dbReference type="EMBL" id="AP026966">
    <property type="protein sequence ID" value="BDT58308.1"/>
    <property type="molecule type" value="Genomic_DNA"/>
</dbReference>
<dbReference type="Pfam" id="PF00563">
    <property type="entry name" value="EAL"/>
    <property type="match status" value="1"/>
</dbReference>
<evidence type="ECO:0000313" key="5">
    <source>
        <dbReference type="EMBL" id="BDT58308.1"/>
    </source>
</evidence>
<dbReference type="SMART" id="SM00052">
    <property type="entry name" value="EAL"/>
    <property type="match status" value="1"/>
</dbReference>
<dbReference type="InterPro" id="IPR013656">
    <property type="entry name" value="PAS_4"/>
</dbReference>
<dbReference type="InterPro" id="IPR000700">
    <property type="entry name" value="PAS-assoc_C"/>
</dbReference>
<dbReference type="RefSeq" id="WP_281913688.1">
    <property type="nucleotide sequence ID" value="NZ_AP026966.1"/>
</dbReference>
<dbReference type="Gene3D" id="3.30.70.270">
    <property type="match status" value="1"/>
</dbReference>
<dbReference type="NCBIfam" id="TIGR00254">
    <property type="entry name" value="GGDEF"/>
    <property type="match status" value="1"/>
</dbReference>
<feature type="domain" description="PAC" evidence="2">
    <location>
        <begin position="311"/>
        <end position="363"/>
    </location>
</feature>
<feature type="domain" description="PAS" evidence="1">
    <location>
        <begin position="115"/>
        <end position="185"/>
    </location>
</feature>
<dbReference type="CDD" id="cd01948">
    <property type="entry name" value="EAL"/>
    <property type="match status" value="1"/>
</dbReference>
<dbReference type="Pfam" id="PF08448">
    <property type="entry name" value="PAS_4"/>
    <property type="match status" value="1"/>
</dbReference>
<evidence type="ECO:0000259" key="1">
    <source>
        <dbReference type="PROSITE" id="PS50112"/>
    </source>
</evidence>
<dbReference type="InterPro" id="IPR001610">
    <property type="entry name" value="PAC"/>
</dbReference>
<accession>A0ABM8C516</accession>
<dbReference type="SMART" id="SM00091">
    <property type="entry name" value="PAS"/>
    <property type="match status" value="3"/>
</dbReference>
<dbReference type="InterPro" id="IPR035965">
    <property type="entry name" value="PAS-like_dom_sf"/>
</dbReference>
<sequence>MSTIEPSAQVCFLADDEGKVVTWNPACATLFGWPLAQAPGRALLDLVAGGEPDPGWAALAAAGGATLRMRFAGGREGRASLGLLRQYDAGGEARGWSVTVFIAAADALSEAERVGNTPLSEVVDLLPGTFYAINRDGRFILWNANLERMTEMTPDELAAAHVFDMFEPRERAQARENFRRVFDEGAEVAMEMNYVSRSGRETPVIVGGARVGCNGDQYLFGMGLSIAKRREKERQLLLRERALHAANNGIVITRCVGRDNIIEYVNPAFECIAGYSALEAIGRDARFMRAPDFDAHERSQVRLALAERRAVNVVFRNMRKNGEIFWNDLSITPVRDEHGEVTHFIGILQDVTATKQRTEHLEHEINHDHLTGLANRNLLWDRLDHAVHLAQRHGSMVATILVDLDNFKTINDTFGHEAGDMVLKVVGRRLLAAVRDSDTVARMSGDEFVLVLVDQPSVRFTLRMAERLRRAMTMPVAFGGNEIAVGASLGVALFPQDGATPAELVRAADMAMYHIKGNGGGVHFYSPEMRSASQKRAALADSIRSALEHDELFLLFQPRMDARSGKVRGFEALLRWRHPKHGIMLPAAFLAEAEESGKMIEIGNWVLDQACAFLRELGQLGYTGLPVSVNVSHREYSQHGFIPGLAERMARYGLPPGSLEVEIPEADLIRNPGLGRDLSAQLREVGVALSLDEFGKGISDLSFLRQLSVRQVKLSKAAVHEIAREGDGNGGSRLAKTLIDIGHNLDLAVVGEAVETEAQVEFLRSHGCDQLQGQWFSEPLPPEAVREMLGQRHQA</sequence>
<reference evidence="5" key="1">
    <citation type="submission" date="2022-11" db="EMBL/GenBank/DDBJ databases">
        <title>Isolation and characterization of PLA-degrading bacterium Massilia sp. from Antarctic soil.</title>
        <authorList>
            <person name="Sato K."/>
            <person name="Gomez-Fuentes C."/>
            <person name="Ahmad S.A."/>
            <person name="Zulkharnain A."/>
        </authorList>
    </citation>
    <scope>NUCLEOTIDE SEQUENCE</scope>
    <source>
        <strain evidence="5">N-3</strain>
    </source>
</reference>
<protein>
    <submittedName>
        <fullName evidence="5">GGDEF domain-containing protein</fullName>
    </submittedName>
</protein>
<name>A0ABM8C516_9BURK</name>
<feature type="domain" description="PAS" evidence="1">
    <location>
        <begin position="240"/>
        <end position="308"/>
    </location>
</feature>
<dbReference type="NCBIfam" id="TIGR00229">
    <property type="entry name" value="sensory_box"/>
    <property type="match status" value="2"/>
</dbReference>
<dbReference type="InterPro" id="IPR029787">
    <property type="entry name" value="Nucleotide_cyclase"/>
</dbReference>
<dbReference type="Pfam" id="PF00990">
    <property type="entry name" value="GGDEF"/>
    <property type="match status" value="1"/>
</dbReference>
<gene>
    <name evidence="5" type="ORF">MasN3_18020</name>
</gene>
<dbReference type="Gene3D" id="3.30.450.20">
    <property type="entry name" value="PAS domain"/>
    <property type="match status" value="3"/>
</dbReference>
<feature type="domain" description="EAL" evidence="3">
    <location>
        <begin position="536"/>
        <end position="793"/>
    </location>
</feature>
<dbReference type="Pfam" id="PF13426">
    <property type="entry name" value="PAS_9"/>
    <property type="match status" value="1"/>
</dbReference>
<dbReference type="Proteomes" id="UP001163336">
    <property type="component" value="Chromosome"/>
</dbReference>